<evidence type="ECO:0000256" key="6">
    <source>
        <dbReference type="SAM" id="MobiDB-lite"/>
    </source>
</evidence>
<dbReference type="InterPro" id="IPR050913">
    <property type="entry name" value="AP2/ERF_ERF"/>
</dbReference>
<reference evidence="8 9" key="1">
    <citation type="journal article" date="2016" name="DNA Res.">
        <title>The draft genome of MD-2 pineapple using hybrid error correction of long reads.</title>
        <authorList>
            <person name="Redwan R.M."/>
            <person name="Saidin A."/>
            <person name="Kumar S.V."/>
        </authorList>
    </citation>
    <scope>NUCLEOTIDE SEQUENCE [LARGE SCALE GENOMIC DNA]</scope>
    <source>
        <strain evidence="9">cv. MD2</strain>
        <tissue evidence="8">Leaf</tissue>
    </source>
</reference>
<dbReference type="GO" id="GO:0005634">
    <property type="term" value="C:nucleus"/>
    <property type="evidence" value="ECO:0007669"/>
    <property type="project" value="UniProtKB-SubCell"/>
</dbReference>
<dbReference type="PANTHER" id="PTHR31194">
    <property type="entry name" value="SHN SHINE , DNA BINDING / TRANSCRIPTION FACTOR"/>
    <property type="match status" value="1"/>
</dbReference>
<evidence type="ECO:0000256" key="4">
    <source>
        <dbReference type="ARBA" id="ARBA00023163"/>
    </source>
</evidence>
<feature type="domain" description="AP2/ERF" evidence="7">
    <location>
        <begin position="127"/>
        <end position="184"/>
    </location>
</feature>
<feature type="compositionally biased region" description="Basic residues" evidence="6">
    <location>
        <begin position="71"/>
        <end position="83"/>
    </location>
</feature>
<comment type="subcellular location">
    <subcellularLocation>
        <location evidence="1">Nucleus</location>
    </subcellularLocation>
</comment>
<dbReference type="GO" id="GO:0003677">
    <property type="term" value="F:DNA binding"/>
    <property type="evidence" value="ECO:0007669"/>
    <property type="project" value="UniProtKB-KW"/>
</dbReference>
<dbReference type="EMBL" id="LSRQ01006409">
    <property type="protein sequence ID" value="OAY66220.1"/>
    <property type="molecule type" value="Genomic_DNA"/>
</dbReference>
<evidence type="ECO:0000256" key="3">
    <source>
        <dbReference type="ARBA" id="ARBA00023125"/>
    </source>
</evidence>
<evidence type="ECO:0000259" key="7">
    <source>
        <dbReference type="PROSITE" id="PS51032"/>
    </source>
</evidence>
<dbReference type="PRINTS" id="PR00367">
    <property type="entry name" value="ETHRSPELEMNT"/>
</dbReference>
<dbReference type="STRING" id="4615.A0A199UNL3"/>
<dbReference type="InterPro" id="IPR001471">
    <property type="entry name" value="AP2/ERF_dom"/>
</dbReference>
<name>A0A199UNL3_ANACO</name>
<dbReference type="Gene3D" id="3.30.730.10">
    <property type="entry name" value="AP2/ERF domain"/>
    <property type="match status" value="1"/>
</dbReference>
<dbReference type="PANTHER" id="PTHR31194:SF140">
    <property type="entry name" value="ETHYLENE-RESPONSIVE TRANSCRIPTION FACTOR CRF2"/>
    <property type="match status" value="1"/>
</dbReference>
<dbReference type="CDD" id="cd00018">
    <property type="entry name" value="AP2"/>
    <property type="match status" value="1"/>
</dbReference>
<feature type="compositionally biased region" description="Pro residues" evidence="6">
    <location>
        <begin position="223"/>
        <end position="244"/>
    </location>
</feature>
<organism evidence="8 9">
    <name type="scientific">Ananas comosus</name>
    <name type="common">Pineapple</name>
    <name type="synonym">Ananas ananas</name>
    <dbReference type="NCBI Taxonomy" id="4615"/>
    <lineage>
        <taxon>Eukaryota</taxon>
        <taxon>Viridiplantae</taxon>
        <taxon>Streptophyta</taxon>
        <taxon>Embryophyta</taxon>
        <taxon>Tracheophyta</taxon>
        <taxon>Spermatophyta</taxon>
        <taxon>Magnoliopsida</taxon>
        <taxon>Liliopsida</taxon>
        <taxon>Poales</taxon>
        <taxon>Bromeliaceae</taxon>
        <taxon>Bromelioideae</taxon>
        <taxon>Ananas</taxon>
    </lineage>
</organism>
<evidence type="ECO:0000256" key="5">
    <source>
        <dbReference type="ARBA" id="ARBA00023242"/>
    </source>
</evidence>
<accession>A0A199UNL3</accession>
<evidence type="ECO:0000313" key="8">
    <source>
        <dbReference type="EMBL" id="OAY66220.1"/>
    </source>
</evidence>
<dbReference type="Proteomes" id="UP000092600">
    <property type="component" value="Unassembled WGS sequence"/>
</dbReference>
<feature type="region of interest" description="Disordered" evidence="6">
    <location>
        <begin position="190"/>
        <end position="249"/>
    </location>
</feature>
<comment type="caution">
    <text evidence="8">The sequence shown here is derived from an EMBL/GenBank/DDBJ whole genome shotgun (WGS) entry which is preliminary data.</text>
</comment>
<evidence type="ECO:0000256" key="1">
    <source>
        <dbReference type="ARBA" id="ARBA00004123"/>
    </source>
</evidence>
<gene>
    <name evidence="8" type="ORF">ACMD2_23772</name>
</gene>
<evidence type="ECO:0000313" key="9">
    <source>
        <dbReference type="Proteomes" id="UP000092600"/>
    </source>
</evidence>
<protein>
    <submittedName>
        <fullName evidence="8">Ethylene-responsive transcription factor CRF4</fullName>
    </submittedName>
</protein>
<sequence>MMESSRTFLVPILRTEHVEVTTKPAVAHRRGSAAATAPPRTVRIFCDDYDATDTSGDDDAAGAGSGSVPLSRRRRRRVRRHVHEIRLEMRAPKSASAGGGGGKRKNPAGGGGSQAAAGGGGGGGERKFRGVRRRPWGKYAAEIRDPLRRVRLWLGTFDTAEEAAKVYDSAALKLRGPSAATNFSAAAANLSTSTTSSFSSTSSVDWPASHRVPSPTSVLRSANPPPPPNPPSQPSPPPPPPPPQKQADDNLLFTDFADFPPVEEVDFLDVGFFPQRSAFGELEQIGFLAEEFDRSLFDTRRDLVSSTCDADDYFQGIDDLFPISPLFTV</sequence>
<keyword evidence="2" id="KW-0805">Transcription regulation</keyword>
<keyword evidence="4" id="KW-0804">Transcription</keyword>
<dbReference type="SUPFAM" id="SSF54171">
    <property type="entry name" value="DNA-binding domain"/>
    <property type="match status" value="1"/>
</dbReference>
<feature type="region of interest" description="Disordered" evidence="6">
    <location>
        <begin position="53"/>
        <end position="129"/>
    </location>
</feature>
<feature type="compositionally biased region" description="Low complexity" evidence="6">
    <location>
        <begin position="190"/>
        <end position="203"/>
    </location>
</feature>
<dbReference type="SMART" id="SM00380">
    <property type="entry name" value="AP2"/>
    <property type="match status" value="1"/>
</dbReference>
<dbReference type="InterPro" id="IPR016177">
    <property type="entry name" value="DNA-bd_dom_sf"/>
</dbReference>
<keyword evidence="5" id="KW-0539">Nucleus</keyword>
<dbReference type="FunFam" id="3.30.730.10:FF:000001">
    <property type="entry name" value="Ethylene-responsive transcription factor 2"/>
    <property type="match status" value="1"/>
</dbReference>
<dbReference type="Pfam" id="PF00847">
    <property type="entry name" value="AP2"/>
    <property type="match status" value="1"/>
</dbReference>
<evidence type="ECO:0000256" key="2">
    <source>
        <dbReference type="ARBA" id="ARBA00023015"/>
    </source>
</evidence>
<dbReference type="PROSITE" id="PS51032">
    <property type="entry name" value="AP2_ERF"/>
    <property type="match status" value="1"/>
</dbReference>
<dbReference type="GO" id="GO:0003700">
    <property type="term" value="F:DNA-binding transcription factor activity"/>
    <property type="evidence" value="ECO:0007669"/>
    <property type="project" value="InterPro"/>
</dbReference>
<dbReference type="InterPro" id="IPR036955">
    <property type="entry name" value="AP2/ERF_dom_sf"/>
</dbReference>
<keyword evidence="3" id="KW-0238">DNA-binding</keyword>
<proteinExistence type="predicted"/>
<feature type="compositionally biased region" description="Gly residues" evidence="6">
    <location>
        <begin position="108"/>
        <end position="123"/>
    </location>
</feature>
<dbReference type="AlphaFoldDB" id="A0A199UNL3"/>